<protein>
    <submittedName>
        <fullName evidence="1">Uncharacterized protein</fullName>
    </submittedName>
</protein>
<evidence type="ECO:0000313" key="2">
    <source>
        <dbReference type="Proteomes" id="UP000562027"/>
    </source>
</evidence>
<dbReference type="RefSeq" id="WP_184297125.1">
    <property type="nucleotide sequence ID" value="NZ_JACHLP010000002.1"/>
</dbReference>
<comment type="caution">
    <text evidence="1">The sequence shown here is derived from an EMBL/GenBank/DDBJ whole genome shotgun (WGS) entry which is preliminary data.</text>
</comment>
<organism evidence="1 2">
    <name type="scientific">Roseateles oligotrophus</name>
    <dbReference type="NCBI Taxonomy" id="1769250"/>
    <lineage>
        <taxon>Bacteria</taxon>
        <taxon>Pseudomonadati</taxon>
        <taxon>Pseudomonadota</taxon>
        <taxon>Betaproteobacteria</taxon>
        <taxon>Burkholderiales</taxon>
        <taxon>Sphaerotilaceae</taxon>
        <taxon>Roseateles</taxon>
    </lineage>
</organism>
<reference evidence="1 2" key="1">
    <citation type="submission" date="2020-08" db="EMBL/GenBank/DDBJ databases">
        <title>Functional genomics of gut bacteria from endangered species of beetles.</title>
        <authorList>
            <person name="Carlos-Shanley C."/>
        </authorList>
    </citation>
    <scope>NUCLEOTIDE SEQUENCE [LARGE SCALE GENOMIC DNA]</scope>
    <source>
        <strain evidence="1 2">S00239</strain>
    </source>
</reference>
<evidence type="ECO:0000313" key="1">
    <source>
        <dbReference type="EMBL" id="MBB4842639.1"/>
    </source>
</evidence>
<name>A0A840L931_9BURK</name>
<keyword evidence="2" id="KW-1185">Reference proteome</keyword>
<dbReference type="EMBL" id="JACHLP010000002">
    <property type="protein sequence ID" value="MBB4842639.1"/>
    <property type="molecule type" value="Genomic_DNA"/>
</dbReference>
<accession>A0A840L931</accession>
<dbReference type="AlphaFoldDB" id="A0A840L931"/>
<dbReference type="Proteomes" id="UP000562027">
    <property type="component" value="Unassembled WGS sequence"/>
</dbReference>
<proteinExistence type="predicted"/>
<sequence>MSKHYILHFSAELVTPVDQRADAVLRYLMSGTGSAPQAWPVHQFFSMERAPMELRPLPHAYVSFRPGDFVCEYWADGVGPRAGITLKLPSIKDLQGWYEALMLVDWICSLVAGDAFVGYIQDETDRCALSLLYSLGGALYFRAENAKSAELVRLTTGEVWAGHGHEDAPKTS</sequence>
<gene>
    <name evidence="1" type="ORF">HNP55_001154</name>
</gene>